<accession>A0A517SW94</accession>
<dbReference type="GO" id="GO:0006424">
    <property type="term" value="P:glutamyl-tRNA aminoacylation"/>
    <property type="evidence" value="ECO:0007669"/>
    <property type="project" value="TreeGrafter"/>
</dbReference>
<sequence>MIAYWAAQQAGQELLLRIDDLDSPRVKAWAVQQAIDDLAWLGIECHGAPVIQSSHQQHYQQILERLTDATAGLAYRCACSRNDIAEALSAPHESRFRGEGPIYPGICRPPDGRQASAEDSYWRLRASEQQLVFHDRVLGTQGCCPADELGDFPMTTRSGQVSYQLAVVIDDHLQGVDTVVRGNDLVASTFRQLQIHQLLGWDPPAYAHVPLVLGVDGRRLAKRHGDTRLSFYRENGVSASQVVGWAAYSLGLIDRQEPCAARDLITQFDWKKLSAEPTVIDPVTLFG</sequence>
<dbReference type="GO" id="GO:0005829">
    <property type="term" value="C:cytosol"/>
    <property type="evidence" value="ECO:0007669"/>
    <property type="project" value="TreeGrafter"/>
</dbReference>
<dbReference type="EC" id="6.1.1.17" evidence="7"/>
<evidence type="ECO:0000256" key="5">
    <source>
        <dbReference type="RuleBase" id="RU363037"/>
    </source>
</evidence>
<dbReference type="EMBL" id="CP036272">
    <property type="protein sequence ID" value="QDT60398.1"/>
    <property type="molecule type" value="Genomic_DNA"/>
</dbReference>
<reference evidence="7 8" key="1">
    <citation type="submission" date="2019-02" db="EMBL/GenBank/DDBJ databases">
        <title>Deep-cultivation of Planctomycetes and their phenomic and genomic characterization uncovers novel biology.</title>
        <authorList>
            <person name="Wiegand S."/>
            <person name="Jogler M."/>
            <person name="Boedeker C."/>
            <person name="Pinto D."/>
            <person name="Vollmers J."/>
            <person name="Rivas-Marin E."/>
            <person name="Kohn T."/>
            <person name="Peeters S.H."/>
            <person name="Heuer A."/>
            <person name="Rast P."/>
            <person name="Oberbeckmann S."/>
            <person name="Bunk B."/>
            <person name="Jeske O."/>
            <person name="Meyerdierks A."/>
            <person name="Storesund J.E."/>
            <person name="Kallscheuer N."/>
            <person name="Luecker S."/>
            <person name="Lage O.M."/>
            <person name="Pohl T."/>
            <person name="Merkel B.J."/>
            <person name="Hornburger P."/>
            <person name="Mueller R.-W."/>
            <person name="Bruemmer F."/>
            <person name="Labrenz M."/>
            <person name="Spormann A.M."/>
            <person name="Op den Camp H."/>
            <person name="Overmann J."/>
            <person name="Amann R."/>
            <person name="Jetten M.S.M."/>
            <person name="Mascher T."/>
            <person name="Medema M.H."/>
            <person name="Devos D.P."/>
            <person name="Kaster A.-K."/>
            <person name="Ovreas L."/>
            <person name="Rohde M."/>
            <person name="Galperin M.Y."/>
            <person name="Jogler C."/>
        </authorList>
    </citation>
    <scope>NUCLEOTIDE SEQUENCE [LARGE SCALE GENOMIC DNA]</scope>
    <source>
        <strain evidence="7 8">SV_7m_r</strain>
    </source>
</reference>
<dbReference type="InterPro" id="IPR014729">
    <property type="entry name" value="Rossmann-like_a/b/a_fold"/>
</dbReference>
<keyword evidence="8" id="KW-1185">Reference proteome</keyword>
<dbReference type="AlphaFoldDB" id="A0A517SW94"/>
<dbReference type="InterPro" id="IPR020058">
    <property type="entry name" value="Glu/Gln-tRNA-synth_Ib_cat-dom"/>
</dbReference>
<evidence type="ECO:0000256" key="3">
    <source>
        <dbReference type="ARBA" id="ARBA00022840"/>
    </source>
</evidence>
<keyword evidence="4 5" id="KW-0030">Aminoacyl-tRNA synthetase</keyword>
<name>A0A517SW94_9BACT</name>
<keyword evidence="1 5" id="KW-0436">Ligase</keyword>
<feature type="domain" description="Glutamyl/glutaminyl-tRNA synthetase class Ib catalytic" evidence="6">
    <location>
        <begin position="3"/>
        <end position="281"/>
    </location>
</feature>
<evidence type="ECO:0000256" key="4">
    <source>
        <dbReference type="ARBA" id="ARBA00023146"/>
    </source>
</evidence>
<evidence type="ECO:0000256" key="2">
    <source>
        <dbReference type="ARBA" id="ARBA00022741"/>
    </source>
</evidence>
<comment type="similarity">
    <text evidence="5">Belongs to the class-I aminoacyl-tRNA synthetase family.</text>
</comment>
<dbReference type="PANTHER" id="PTHR43311:SF1">
    <property type="entry name" value="GLUTAMYL-Q TRNA(ASP) SYNTHETASE"/>
    <property type="match status" value="1"/>
</dbReference>
<dbReference type="InterPro" id="IPR049940">
    <property type="entry name" value="GluQ/Sye"/>
</dbReference>
<organism evidence="7 8">
    <name type="scientific">Stieleria bergensis</name>
    <dbReference type="NCBI Taxonomy" id="2528025"/>
    <lineage>
        <taxon>Bacteria</taxon>
        <taxon>Pseudomonadati</taxon>
        <taxon>Planctomycetota</taxon>
        <taxon>Planctomycetia</taxon>
        <taxon>Pirellulales</taxon>
        <taxon>Pirellulaceae</taxon>
        <taxon>Stieleria</taxon>
    </lineage>
</organism>
<gene>
    <name evidence="7" type="primary">gltX_2</name>
    <name evidence="7" type="ORF">SV7mr_29200</name>
</gene>
<protein>
    <submittedName>
        <fullName evidence="7">Glutamate--tRNA ligase</fullName>
        <ecNumber evidence="7">6.1.1.17</ecNumber>
    </submittedName>
</protein>
<dbReference type="PANTHER" id="PTHR43311">
    <property type="entry name" value="GLUTAMATE--TRNA LIGASE"/>
    <property type="match status" value="1"/>
</dbReference>
<evidence type="ECO:0000259" key="6">
    <source>
        <dbReference type="Pfam" id="PF00749"/>
    </source>
</evidence>
<keyword evidence="5" id="KW-0648">Protein biosynthesis</keyword>
<dbReference type="GO" id="GO:0004818">
    <property type="term" value="F:glutamate-tRNA ligase activity"/>
    <property type="evidence" value="ECO:0007669"/>
    <property type="project" value="UniProtKB-EC"/>
</dbReference>
<dbReference type="SUPFAM" id="SSF52374">
    <property type="entry name" value="Nucleotidylyl transferase"/>
    <property type="match status" value="1"/>
</dbReference>
<dbReference type="Proteomes" id="UP000315003">
    <property type="component" value="Chromosome"/>
</dbReference>
<evidence type="ECO:0000256" key="1">
    <source>
        <dbReference type="ARBA" id="ARBA00022598"/>
    </source>
</evidence>
<keyword evidence="2 5" id="KW-0547">Nucleotide-binding</keyword>
<dbReference type="Gene3D" id="3.40.50.620">
    <property type="entry name" value="HUPs"/>
    <property type="match status" value="1"/>
</dbReference>
<evidence type="ECO:0000313" key="8">
    <source>
        <dbReference type="Proteomes" id="UP000315003"/>
    </source>
</evidence>
<proteinExistence type="inferred from homology"/>
<keyword evidence="3 5" id="KW-0067">ATP-binding</keyword>
<evidence type="ECO:0000313" key="7">
    <source>
        <dbReference type="EMBL" id="QDT60398.1"/>
    </source>
</evidence>
<dbReference type="GO" id="GO:0005524">
    <property type="term" value="F:ATP binding"/>
    <property type="evidence" value="ECO:0007669"/>
    <property type="project" value="UniProtKB-KW"/>
</dbReference>
<dbReference type="Pfam" id="PF00749">
    <property type="entry name" value="tRNA-synt_1c"/>
    <property type="match status" value="1"/>
</dbReference>